<dbReference type="PROSITE" id="PS50050">
    <property type="entry name" value="TNFR_NGFR_2"/>
    <property type="match status" value="1"/>
</dbReference>
<keyword evidence="5" id="KW-1185">Reference proteome</keyword>
<gene>
    <name evidence="4" type="ORF">KC01_LOCUS36185</name>
</gene>
<dbReference type="GO" id="GO:0035631">
    <property type="term" value="C:CD40 receptor complex"/>
    <property type="evidence" value="ECO:0007669"/>
    <property type="project" value="TreeGrafter"/>
</dbReference>
<protein>
    <recommendedName>
        <fullName evidence="3">TNFR-Cys domain-containing protein</fullName>
    </recommendedName>
</protein>
<dbReference type="Pfam" id="PF00020">
    <property type="entry name" value="TNFR_c6"/>
    <property type="match status" value="1"/>
</dbReference>
<dbReference type="Proteomes" id="UP001497482">
    <property type="component" value="Chromosome 6"/>
</dbReference>
<dbReference type="PANTHER" id="PTHR46875:SF1">
    <property type="entry name" value="TUMOR NECROSIS FACTOR RECEPTOR SUPERFAMILY MEMBER 5"/>
    <property type="match status" value="1"/>
</dbReference>
<comment type="caution">
    <text evidence="1">Lacks conserved residue(s) required for the propagation of feature annotation.</text>
</comment>
<dbReference type="SMART" id="SM00208">
    <property type="entry name" value="TNFR"/>
    <property type="match status" value="3"/>
</dbReference>
<dbReference type="AlphaFoldDB" id="A0AAV2M7X7"/>
<dbReference type="PANTHER" id="PTHR46875">
    <property type="entry name" value="TUMOR NECROSIS FACTOR RECEPTOR SUPERFAMILY MEMBER 5"/>
    <property type="match status" value="1"/>
</dbReference>
<keyword evidence="2" id="KW-0812">Transmembrane</keyword>
<organism evidence="4 5">
    <name type="scientific">Knipowitschia caucasica</name>
    <name type="common">Caucasian dwarf goby</name>
    <name type="synonym">Pomatoschistus caucasicus</name>
    <dbReference type="NCBI Taxonomy" id="637954"/>
    <lineage>
        <taxon>Eukaryota</taxon>
        <taxon>Metazoa</taxon>
        <taxon>Chordata</taxon>
        <taxon>Craniata</taxon>
        <taxon>Vertebrata</taxon>
        <taxon>Euteleostomi</taxon>
        <taxon>Actinopterygii</taxon>
        <taxon>Neopterygii</taxon>
        <taxon>Teleostei</taxon>
        <taxon>Neoteleostei</taxon>
        <taxon>Acanthomorphata</taxon>
        <taxon>Gobiaria</taxon>
        <taxon>Gobiiformes</taxon>
        <taxon>Gobioidei</taxon>
        <taxon>Gobiidae</taxon>
        <taxon>Gobiinae</taxon>
        <taxon>Knipowitschia</taxon>
    </lineage>
</organism>
<dbReference type="GO" id="GO:0002768">
    <property type="term" value="P:immune response-regulating cell surface receptor signaling pathway"/>
    <property type="evidence" value="ECO:0007669"/>
    <property type="project" value="TreeGrafter"/>
</dbReference>
<evidence type="ECO:0000256" key="1">
    <source>
        <dbReference type="PROSITE-ProRule" id="PRU00206"/>
    </source>
</evidence>
<dbReference type="InterPro" id="IPR001368">
    <property type="entry name" value="TNFR/NGFR_Cys_rich_reg"/>
</dbReference>
<feature type="disulfide bond" evidence="1">
    <location>
        <begin position="30"/>
        <end position="45"/>
    </location>
</feature>
<reference evidence="4 5" key="1">
    <citation type="submission" date="2024-04" db="EMBL/GenBank/DDBJ databases">
        <authorList>
            <person name="Waldvogel A.-M."/>
            <person name="Schoenle A."/>
        </authorList>
    </citation>
    <scope>NUCLEOTIDE SEQUENCE [LARGE SCALE GENOMIC DNA]</scope>
</reference>
<feature type="transmembrane region" description="Helical" evidence="2">
    <location>
        <begin position="165"/>
        <end position="186"/>
    </location>
</feature>
<feature type="domain" description="TNFR-Cys" evidence="3">
    <location>
        <begin position="29"/>
        <end position="67"/>
    </location>
</feature>
<evidence type="ECO:0000259" key="3">
    <source>
        <dbReference type="PROSITE" id="PS50050"/>
    </source>
</evidence>
<dbReference type="SUPFAM" id="SSF57586">
    <property type="entry name" value="TNF receptor-like"/>
    <property type="match status" value="1"/>
</dbReference>
<evidence type="ECO:0000313" key="5">
    <source>
        <dbReference type="Proteomes" id="UP001497482"/>
    </source>
</evidence>
<evidence type="ECO:0000313" key="4">
    <source>
        <dbReference type="EMBL" id="CAL1609448.1"/>
    </source>
</evidence>
<accession>A0AAV2M7X7</accession>
<name>A0AAV2M7X7_KNICA</name>
<dbReference type="GO" id="GO:0009897">
    <property type="term" value="C:external side of plasma membrane"/>
    <property type="evidence" value="ECO:0007669"/>
    <property type="project" value="TreeGrafter"/>
</dbReference>
<dbReference type="EMBL" id="OZ035828">
    <property type="protein sequence ID" value="CAL1609448.1"/>
    <property type="molecule type" value="Genomic_DNA"/>
</dbReference>
<dbReference type="CDD" id="cd00185">
    <property type="entry name" value="TNFRSF"/>
    <property type="match status" value="1"/>
</dbReference>
<keyword evidence="2" id="KW-0472">Membrane</keyword>
<dbReference type="Gene3D" id="2.10.50.10">
    <property type="entry name" value="Tumor Necrosis Factor Receptor, subunit A, domain 2"/>
    <property type="match status" value="2"/>
</dbReference>
<sequence length="219" mass="24325">MSGKCCDKCPAGEYMEQPCSDTHQTSCKPCPSGFFSDQPSFFDRCEECRSCKQEYSRVCTPTTDAECSCGSGFLCSDDMCSTCEKGNSFGSEKLQPTVNTAVGVAAKNLTENSKKASQCQNHEYFDKKKLFCIPITQCSAHNLIEIFAGNKTHNAICQSQEIQNIYIVVFTGFAMLLVAILVVLSYHLMKKIKKIKDLNPQSPQKSGTRYDSHFVSFVM</sequence>
<keyword evidence="1" id="KW-1015">Disulfide bond</keyword>
<keyword evidence="2" id="KW-1133">Transmembrane helix</keyword>
<feature type="repeat" description="TNFR-Cys" evidence="1">
    <location>
        <begin position="29"/>
        <end position="67"/>
    </location>
</feature>
<dbReference type="InterPro" id="IPR052135">
    <property type="entry name" value="TNFRSF5"/>
</dbReference>
<proteinExistence type="predicted"/>
<evidence type="ECO:0000256" key="2">
    <source>
        <dbReference type="SAM" id="Phobius"/>
    </source>
</evidence>